<reference evidence="1 2" key="1">
    <citation type="submission" date="2017-09" db="EMBL/GenBank/DDBJ databases">
        <title>Depth-based differentiation of microbial function through sediment-hosted aquifers and enrichment of novel symbionts in the deep terrestrial subsurface.</title>
        <authorList>
            <person name="Probst A.J."/>
            <person name="Ladd B."/>
            <person name="Jarett J.K."/>
            <person name="Geller-Mcgrath D.E."/>
            <person name="Sieber C.M."/>
            <person name="Emerson J.B."/>
            <person name="Anantharaman K."/>
            <person name="Thomas B.C."/>
            <person name="Malmstrom R."/>
            <person name="Stieglmeier M."/>
            <person name="Klingl A."/>
            <person name="Woyke T."/>
            <person name="Ryan C.M."/>
            <person name="Banfield J.F."/>
        </authorList>
    </citation>
    <scope>NUCLEOTIDE SEQUENCE [LARGE SCALE GENOMIC DNA]</scope>
    <source>
        <strain evidence="1">CG23_combo_of_CG06-09_8_20_14_all_47_9</strain>
    </source>
</reference>
<proteinExistence type="predicted"/>
<dbReference type="Proteomes" id="UP000231081">
    <property type="component" value="Unassembled WGS sequence"/>
</dbReference>
<name>A0A2H0B3S3_9BACT</name>
<evidence type="ECO:0000313" key="2">
    <source>
        <dbReference type="Proteomes" id="UP000231081"/>
    </source>
</evidence>
<evidence type="ECO:0008006" key="3">
    <source>
        <dbReference type="Google" id="ProtNLM"/>
    </source>
</evidence>
<gene>
    <name evidence="1" type="ORF">COX09_02330</name>
</gene>
<accession>A0A2H0B3S3</accession>
<dbReference type="AlphaFoldDB" id="A0A2H0B3S3"/>
<dbReference type="EMBL" id="PCSQ01000061">
    <property type="protein sequence ID" value="PIP52306.1"/>
    <property type="molecule type" value="Genomic_DNA"/>
</dbReference>
<organism evidence="1 2">
    <name type="scientific">Candidatus Beckwithbacteria bacterium CG23_combo_of_CG06-09_8_20_14_all_47_9</name>
    <dbReference type="NCBI Taxonomy" id="1974498"/>
    <lineage>
        <taxon>Bacteria</taxon>
        <taxon>Candidatus Beckwithiibacteriota</taxon>
    </lineage>
</organism>
<sequence length="44" mass="5235">MAKNKLAIFKGFKIRRVWDEKNEKWWFSVVDVVAVLSGSNRPRK</sequence>
<protein>
    <recommendedName>
        <fullName evidence="3">Phage antirepressor protein</fullName>
    </recommendedName>
</protein>
<evidence type="ECO:0000313" key="1">
    <source>
        <dbReference type="EMBL" id="PIP52306.1"/>
    </source>
</evidence>
<feature type="non-terminal residue" evidence="1">
    <location>
        <position position="44"/>
    </location>
</feature>
<comment type="caution">
    <text evidence="1">The sequence shown here is derived from an EMBL/GenBank/DDBJ whole genome shotgun (WGS) entry which is preliminary data.</text>
</comment>